<evidence type="ECO:0000256" key="5">
    <source>
        <dbReference type="SAM" id="MobiDB-lite"/>
    </source>
</evidence>
<evidence type="ECO:0000256" key="1">
    <source>
        <dbReference type="ARBA" id="ARBA00004123"/>
    </source>
</evidence>
<comment type="subcellular location">
    <subcellularLocation>
        <location evidence="1">Nucleus</location>
    </subcellularLocation>
</comment>
<dbReference type="PANTHER" id="PTHR13408">
    <property type="entry name" value="DNA-DIRECTED RNA POLYMERASE III"/>
    <property type="match status" value="1"/>
</dbReference>
<evidence type="ECO:0000256" key="3">
    <source>
        <dbReference type="ARBA" id="ARBA00023163"/>
    </source>
</evidence>
<dbReference type="Proteomes" id="UP000095023">
    <property type="component" value="Unassembled WGS sequence"/>
</dbReference>
<dbReference type="PANTHER" id="PTHR13408:SF0">
    <property type="entry name" value="DNA-DIRECTED RNA POLYMERASE III SUBUNIT RPC4"/>
    <property type="match status" value="1"/>
</dbReference>
<proteinExistence type="predicted"/>
<protein>
    <recommendedName>
        <fullName evidence="8">DNA-directed RNA polymerase III subunit RPC4</fullName>
    </recommendedName>
</protein>
<keyword evidence="4" id="KW-0539">Nucleus</keyword>
<evidence type="ECO:0000313" key="6">
    <source>
        <dbReference type="EMBL" id="ODV90769.1"/>
    </source>
</evidence>
<dbReference type="OrthoDB" id="5836119at2759"/>
<evidence type="ECO:0000256" key="2">
    <source>
        <dbReference type="ARBA" id="ARBA00022478"/>
    </source>
</evidence>
<keyword evidence="3" id="KW-0804">Transcription</keyword>
<dbReference type="AlphaFoldDB" id="A0A1E4TGC1"/>
<evidence type="ECO:0008006" key="8">
    <source>
        <dbReference type="Google" id="ProtNLM"/>
    </source>
</evidence>
<evidence type="ECO:0000313" key="7">
    <source>
        <dbReference type="Proteomes" id="UP000095023"/>
    </source>
</evidence>
<name>A0A1E4TGC1_9ASCO</name>
<feature type="compositionally biased region" description="Basic and acidic residues" evidence="5">
    <location>
        <begin position="1"/>
        <end position="15"/>
    </location>
</feature>
<dbReference type="InterPro" id="IPR007811">
    <property type="entry name" value="RPC4"/>
</dbReference>
<dbReference type="GO" id="GO:0005666">
    <property type="term" value="C:RNA polymerase III complex"/>
    <property type="evidence" value="ECO:0007669"/>
    <property type="project" value="InterPro"/>
</dbReference>
<feature type="region of interest" description="Disordered" evidence="5">
    <location>
        <begin position="1"/>
        <end position="100"/>
    </location>
</feature>
<organism evidence="6 7">
    <name type="scientific">Tortispora caseinolytica NRRL Y-17796</name>
    <dbReference type="NCBI Taxonomy" id="767744"/>
    <lineage>
        <taxon>Eukaryota</taxon>
        <taxon>Fungi</taxon>
        <taxon>Dikarya</taxon>
        <taxon>Ascomycota</taxon>
        <taxon>Saccharomycotina</taxon>
        <taxon>Trigonopsidomycetes</taxon>
        <taxon>Trigonopsidales</taxon>
        <taxon>Trigonopsidaceae</taxon>
        <taxon>Tortispora</taxon>
    </lineage>
</organism>
<gene>
    <name evidence="6" type="ORF">CANCADRAFT_44406</name>
</gene>
<dbReference type="GO" id="GO:0003677">
    <property type="term" value="F:DNA binding"/>
    <property type="evidence" value="ECO:0007669"/>
    <property type="project" value="InterPro"/>
</dbReference>
<evidence type="ECO:0000256" key="4">
    <source>
        <dbReference type="ARBA" id="ARBA00023242"/>
    </source>
</evidence>
<keyword evidence="2" id="KW-0240">DNA-directed RNA polymerase</keyword>
<reference evidence="7" key="1">
    <citation type="submission" date="2016-02" db="EMBL/GenBank/DDBJ databases">
        <title>Comparative genomics of biotechnologically important yeasts.</title>
        <authorList>
            <consortium name="DOE Joint Genome Institute"/>
            <person name="Riley R."/>
            <person name="Haridas S."/>
            <person name="Wolfe K.H."/>
            <person name="Lopes M.R."/>
            <person name="Hittinger C.T."/>
            <person name="Goker M."/>
            <person name="Salamov A."/>
            <person name="Wisecaver J."/>
            <person name="Long T.M."/>
            <person name="Aerts A.L."/>
            <person name="Barry K."/>
            <person name="Choi C."/>
            <person name="Clum A."/>
            <person name="Coughlan A.Y."/>
            <person name="Deshpande S."/>
            <person name="Douglass A.P."/>
            <person name="Hanson S.J."/>
            <person name="Klenk H.-P."/>
            <person name="Labutti K."/>
            <person name="Lapidus A."/>
            <person name="Lindquist E."/>
            <person name="Lipzen A."/>
            <person name="Meier-Kolthoff J.P."/>
            <person name="Ohm R.A."/>
            <person name="Otillar R.P."/>
            <person name="Pangilinan J."/>
            <person name="Peng Y."/>
            <person name="Rokas A."/>
            <person name="Rosa C.A."/>
            <person name="Scheuner C."/>
            <person name="Sibirny A.A."/>
            <person name="Slot J.C."/>
            <person name="Stielow J.B."/>
            <person name="Sun H."/>
            <person name="Kurtzman C.P."/>
            <person name="Blackwell M."/>
            <person name="Jeffries T.W."/>
            <person name="Grigoriev I.V."/>
        </authorList>
    </citation>
    <scope>NUCLEOTIDE SEQUENCE [LARGE SCALE GENOMIC DNA]</scope>
    <source>
        <strain evidence="7">NRRL Y-17796</strain>
    </source>
</reference>
<dbReference type="GO" id="GO:0042797">
    <property type="term" value="P:tRNA transcription by RNA polymerase III"/>
    <property type="evidence" value="ECO:0007669"/>
    <property type="project" value="TreeGrafter"/>
</dbReference>
<accession>A0A1E4TGC1</accession>
<dbReference type="EMBL" id="KV453842">
    <property type="protein sequence ID" value="ODV90769.1"/>
    <property type="molecule type" value="Genomic_DNA"/>
</dbReference>
<dbReference type="Pfam" id="PF05132">
    <property type="entry name" value="RNA_pol_Rpc4"/>
    <property type="match status" value="1"/>
</dbReference>
<sequence>MDKSSRLDSLDKVDSKNAGGAGLKFKPKIIPRRLKSERDASAPPPSVEPIRAQSAQHTNKNDRNNRLRKQVGTRINPVSGPFGGAPKEVAPSHTSRSFQARSKTLFEPRIKTEDDDVIMEDVKPVKSRIKVERDIDDSDEETDKRGLIIKGNKNITSQTLFPTIPGEYDADSTQSIADQFMPDADNQVALDRKLFSFQIPRPVLAVMLDEKEVSDTVKEEESSGYGQKMVGKLRIHKSGNVTMELNDGKVLEVSSGMNPSFMESLAVVNVSGDDDDVINAKDEDGNSVSGDMYMLGNTSAKIVATGIP</sequence>
<keyword evidence="7" id="KW-1185">Reference proteome</keyword>